<name>A0ABP0UF46_9BRYO</name>
<accession>A0ABP0UF46</accession>
<organism evidence="1 2">
    <name type="scientific">Sphagnum troendelagicum</name>
    <dbReference type="NCBI Taxonomy" id="128251"/>
    <lineage>
        <taxon>Eukaryota</taxon>
        <taxon>Viridiplantae</taxon>
        <taxon>Streptophyta</taxon>
        <taxon>Embryophyta</taxon>
        <taxon>Bryophyta</taxon>
        <taxon>Sphagnophytina</taxon>
        <taxon>Sphagnopsida</taxon>
        <taxon>Sphagnales</taxon>
        <taxon>Sphagnaceae</taxon>
        <taxon>Sphagnum</taxon>
    </lineage>
</organism>
<sequence>MRLRAKVIVATRQRPAIVWASTSTAGARLGAVLFKFAISEDYQAALRGHKGLVGTKLGLDKDLAPVQQVCKAKLWSLFKEAKAANKRAFWRTAELFINNIRICMPSSV</sequence>
<keyword evidence="2" id="KW-1185">Reference proteome</keyword>
<dbReference type="Proteomes" id="UP001497512">
    <property type="component" value="Chromosome 2"/>
</dbReference>
<protein>
    <submittedName>
        <fullName evidence="1">Uncharacterized protein</fullName>
    </submittedName>
</protein>
<evidence type="ECO:0000313" key="2">
    <source>
        <dbReference type="Proteomes" id="UP001497512"/>
    </source>
</evidence>
<proteinExistence type="predicted"/>
<evidence type="ECO:0000313" key="1">
    <source>
        <dbReference type="EMBL" id="CAK9216921.1"/>
    </source>
</evidence>
<dbReference type="EMBL" id="OZ019894">
    <property type="protein sequence ID" value="CAK9216921.1"/>
    <property type="molecule type" value="Genomic_DNA"/>
</dbReference>
<gene>
    <name evidence="1" type="ORF">CSSPTR1EN2_LOCUS13712</name>
</gene>
<reference evidence="1" key="1">
    <citation type="submission" date="2024-02" db="EMBL/GenBank/DDBJ databases">
        <authorList>
            <consortium name="ELIXIR-Norway"/>
            <consortium name="Elixir Norway"/>
        </authorList>
    </citation>
    <scope>NUCLEOTIDE SEQUENCE</scope>
</reference>